<keyword evidence="4" id="KW-0539">Nucleus</keyword>
<keyword evidence="7" id="KW-1185">Reference proteome</keyword>
<keyword evidence="2" id="KW-0240">DNA-directed RNA polymerase</keyword>
<protein>
    <recommendedName>
        <fullName evidence="8">RPA43 OB domain-containing protein</fullName>
    </recommendedName>
</protein>
<dbReference type="PANTHER" id="PTHR12709">
    <property type="entry name" value="DNA-DIRECTED RNA POLYMERASE II, III"/>
    <property type="match status" value="1"/>
</dbReference>
<reference evidence="6 7" key="1">
    <citation type="journal article" date="2008" name="Nature">
        <title>The Trichoplax genome and the nature of placozoans.</title>
        <authorList>
            <person name="Srivastava M."/>
            <person name="Begovic E."/>
            <person name="Chapman J."/>
            <person name="Putnam N.H."/>
            <person name="Hellsten U."/>
            <person name="Kawashima T."/>
            <person name="Kuo A."/>
            <person name="Mitros T."/>
            <person name="Salamov A."/>
            <person name="Carpenter M.L."/>
            <person name="Signorovitch A.Y."/>
            <person name="Moreno M.A."/>
            <person name="Kamm K."/>
            <person name="Grimwood J."/>
            <person name="Schmutz J."/>
            <person name="Shapiro H."/>
            <person name="Grigoriev I.V."/>
            <person name="Buss L.W."/>
            <person name="Schierwater B."/>
            <person name="Dellaporta S.L."/>
            <person name="Rokhsar D.S."/>
        </authorList>
    </citation>
    <scope>NUCLEOTIDE SEQUENCE [LARGE SCALE GENOMIC DNA]</scope>
    <source>
        <strain evidence="6 7">Grell-BS-1999</strain>
    </source>
</reference>
<evidence type="ECO:0000313" key="7">
    <source>
        <dbReference type="Proteomes" id="UP000009022"/>
    </source>
</evidence>
<evidence type="ECO:0000256" key="3">
    <source>
        <dbReference type="ARBA" id="ARBA00023163"/>
    </source>
</evidence>
<feature type="region of interest" description="Disordered" evidence="5">
    <location>
        <begin position="178"/>
        <end position="247"/>
    </location>
</feature>
<dbReference type="EMBL" id="DS985241">
    <property type="protein sequence ID" value="EDV28732.1"/>
    <property type="molecule type" value="Genomic_DNA"/>
</dbReference>
<dbReference type="GO" id="GO:0005736">
    <property type="term" value="C:RNA polymerase I complex"/>
    <property type="evidence" value="ECO:0000318"/>
    <property type="project" value="GO_Central"/>
</dbReference>
<evidence type="ECO:0000256" key="5">
    <source>
        <dbReference type="SAM" id="MobiDB-lite"/>
    </source>
</evidence>
<dbReference type="Proteomes" id="UP000009022">
    <property type="component" value="Unassembled WGS sequence"/>
</dbReference>
<dbReference type="OrthoDB" id="10250504at2759"/>
<sequence length="247" mass="27320">MADECEETNDYRVHAPDFGEAKKLCNGQYTCLNVQQRVEEILLPYRFLSNVYDGITATLKEKNLVYCHQLAGVVLAFGNVHLLQDQAKVVDELPVLVVKVQVEYVVFKPTVGSTLIGVVTRIGADYFGLLVHQCINASIHLKKKKLIGLQLQVGKNVAFLVKTVYTEDGLLSIGGKLHQSHKTGSIPNEGNVRDTKGKTTDSPSEIIISNGGNDDNRNNGSLKRKKDKKKDQAGKKAKKKMKLDKSK</sequence>
<organism evidence="6 7">
    <name type="scientific">Trichoplax adhaerens</name>
    <name type="common">Trichoplax reptans</name>
    <dbReference type="NCBI Taxonomy" id="10228"/>
    <lineage>
        <taxon>Eukaryota</taxon>
        <taxon>Metazoa</taxon>
        <taxon>Placozoa</taxon>
        <taxon>Uniplacotomia</taxon>
        <taxon>Trichoplacea</taxon>
        <taxon>Trichoplacidae</taxon>
        <taxon>Trichoplax</taxon>
    </lineage>
</organism>
<evidence type="ECO:0000256" key="1">
    <source>
        <dbReference type="ARBA" id="ARBA00004123"/>
    </source>
</evidence>
<dbReference type="InterPro" id="IPR045113">
    <property type="entry name" value="Rpb7-like"/>
</dbReference>
<keyword evidence="3" id="KW-0804">Transcription</keyword>
<dbReference type="GeneID" id="6749149"/>
<dbReference type="CTD" id="6749149"/>
<dbReference type="GO" id="GO:0006362">
    <property type="term" value="P:transcription elongation by RNA polymerase I"/>
    <property type="evidence" value="ECO:0000318"/>
    <property type="project" value="GO_Central"/>
</dbReference>
<name>B3RLA3_TRIAD</name>
<feature type="compositionally biased region" description="Low complexity" evidence="5">
    <location>
        <begin position="206"/>
        <end position="221"/>
    </location>
</feature>
<evidence type="ECO:0000256" key="4">
    <source>
        <dbReference type="ARBA" id="ARBA00023242"/>
    </source>
</evidence>
<comment type="subcellular location">
    <subcellularLocation>
        <location evidence="1">Nucleus</location>
    </subcellularLocation>
</comment>
<dbReference type="PANTHER" id="PTHR12709:SF5">
    <property type="entry name" value="DNA-DIRECTED RNA POLYMERASE I SUBUNIT RPA43"/>
    <property type="match status" value="1"/>
</dbReference>
<dbReference type="STRING" id="10228.B3RLA3"/>
<dbReference type="Gene3D" id="3.30.1490.120">
    <property type="entry name" value="RNA polymerase Rpb7-like, N-terminal domain"/>
    <property type="match status" value="1"/>
</dbReference>
<dbReference type="FunCoup" id="B3RLA3">
    <property type="interactions" value="1166"/>
</dbReference>
<dbReference type="PhylomeDB" id="B3RLA3"/>
<evidence type="ECO:0008006" key="8">
    <source>
        <dbReference type="Google" id="ProtNLM"/>
    </source>
</evidence>
<gene>
    <name evidence="6" type="ORF">TRIADDRAFT_51936</name>
</gene>
<dbReference type="RefSeq" id="XP_002107934.1">
    <property type="nucleotide sequence ID" value="XM_002107898.1"/>
</dbReference>
<dbReference type="InterPro" id="IPR036898">
    <property type="entry name" value="RNA_pol_Rpb7-like_N_sf"/>
</dbReference>
<dbReference type="OMA" id="LAMGPYG"/>
<dbReference type="InParanoid" id="B3RLA3"/>
<dbReference type="GO" id="GO:0006352">
    <property type="term" value="P:DNA-templated transcription initiation"/>
    <property type="evidence" value="ECO:0007669"/>
    <property type="project" value="InterPro"/>
</dbReference>
<dbReference type="KEGG" id="tad:TRIADDRAFT_51936"/>
<accession>B3RLA3</accession>
<dbReference type="HOGENOM" id="CLU_1125799_0_0_1"/>
<evidence type="ECO:0000256" key="2">
    <source>
        <dbReference type="ARBA" id="ARBA00022478"/>
    </source>
</evidence>
<evidence type="ECO:0000313" key="6">
    <source>
        <dbReference type="EMBL" id="EDV28732.1"/>
    </source>
</evidence>
<dbReference type="Gene3D" id="2.40.50.1060">
    <property type="match status" value="1"/>
</dbReference>
<dbReference type="eggNOG" id="KOG4134">
    <property type="taxonomic scope" value="Eukaryota"/>
</dbReference>
<proteinExistence type="predicted"/>
<dbReference type="AlphaFoldDB" id="B3RLA3"/>
<feature type="compositionally biased region" description="Basic residues" evidence="5">
    <location>
        <begin position="235"/>
        <end position="247"/>
    </location>
</feature>